<comment type="caution">
    <text evidence="3">The sequence shown here is derived from an EMBL/GenBank/DDBJ whole genome shotgun (WGS) entry which is preliminary data.</text>
</comment>
<evidence type="ECO:0000313" key="4">
    <source>
        <dbReference type="Proteomes" id="UP000789706"/>
    </source>
</evidence>
<evidence type="ECO:0000313" key="3">
    <source>
        <dbReference type="EMBL" id="CAG8490946.1"/>
    </source>
</evidence>
<dbReference type="PROSITE" id="PS50118">
    <property type="entry name" value="HMG_BOX_2"/>
    <property type="match status" value="1"/>
</dbReference>
<reference evidence="3" key="1">
    <citation type="submission" date="2021-06" db="EMBL/GenBank/DDBJ databases">
        <authorList>
            <person name="Kallberg Y."/>
            <person name="Tangrot J."/>
            <person name="Rosling A."/>
        </authorList>
    </citation>
    <scope>NUCLEOTIDE SEQUENCE</scope>
    <source>
        <strain evidence="3">AZ414A</strain>
    </source>
</reference>
<dbReference type="Gene3D" id="1.10.30.10">
    <property type="entry name" value="High mobility group box domain"/>
    <property type="match status" value="1"/>
</dbReference>
<proteinExistence type="predicted"/>
<dbReference type="OrthoDB" id="2307332at2759"/>
<dbReference type="Pfam" id="PF00505">
    <property type="entry name" value="HMG_box"/>
    <property type="match status" value="1"/>
</dbReference>
<name>A0A9N8ZDZ9_9GLOM</name>
<dbReference type="InterPro" id="IPR009071">
    <property type="entry name" value="HMG_box_dom"/>
</dbReference>
<dbReference type="GO" id="GO:0003677">
    <property type="term" value="F:DNA binding"/>
    <property type="evidence" value="ECO:0007669"/>
    <property type="project" value="UniProtKB-UniRule"/>
</dbReference>
<dbReference type="InterPro" id="IPR036910">
    <property type="entry name" value="HMG_box_dom_sf"/>
</dbReference>
<dbReference type="SUPFAM" id="SSF47095">
    <property type="entry name" value="HMG-box"/>
    <property type="match status" value="1"/>
</dbReference>
<dbReference type="Proteomes" id="UP000789706">
    <property type="component" value="Unassembled WGS sequence"/>
</dbReference>
<keyword evidence="4" id="KW-1185">Reference proteome</keyword>
<gene>
    <name evidence="3" type="ORF">DEBURN_LOCUS4170</name>
</gene>
<feature type="DNA-binding region" description="HMG box" evidence="1">
    <location>
        <begin position="39"/>
        <end position="105"/>
    </location>
</feature>
<dbReference type="GO" id="GO:0005634">
    <property type="term" value="C:nucleus"/>
    <property type="evidence" value="ECO:0007669"/>
    <property type="project" value="UniProtKB-UniRule"/>
</dbReference>
<dbReference type="EMBL" id="CAJVPK010000300">
    <property type="protein sequence ID" value="CAG8490946.1"/>
    <property type="molecule type" value="Genomic_DNA"/>
</dbReference>
<accession>A0A9N8ZDZ9</accession>
<evidence type="ECO:0000259" key="2">
    <source>
        <dbReference type="PROSITE" id="PS50118"/>
    </source>
</evidence>
<evidence type="ECO:0000256" key="1">
    <source>
        <dbReference type="PROSITE-ProRule" id="PRU00267"/>
    </source>
</evidence>
<organism evidence="3 4">
    <name type="scientific">Diversispora eburnea</name>
    <dbReference type="NCBI Taxonomy" id="1213867"/>
    <lineage>
        <taxon>Eukaryota</taxon>
        <taxon>Fungi</taxon>
        <taxon>Fungi incertae sedis</taxon>
        <taxon>Mucoromycota</taxon>
        <taxon>Glomeromycotina</taxon>
        <taxon>Glomeromycetes</taxon>
        <taxon>Diversisporales</taxon>
        <taxon>Diversisporaceae</taxon>
        <taxon>Diversispora</taxon>
    </lineage>
</organism>
<feature type="domain" description="HMG box" evidence="2">
    <location>
        <begin position="39"/>
        <end position="105"/>
    </location>
</feature>
<keyword evidence="1" id="KW-0238">DNA-binding</keyword>
<protein>
    <submittedName>
        <fullName evidence="3">3714_t:CDS:1</fullName>
    </submittedName>
</protein>
<sequence length="247" mass="28559">MSLSINYRNTVNIVKVPFPPTISVDEIVKIHLKNGIKNVNQTLNAFMIYRKEYNRVVAKLNLSSKDVSKFAKTSWKNEPDNVKDHYQQIAKNVKKWFKEKVPSLCFINSNQVDSTNDNHVPLGTVNPSLLNMNQNYPPQNLKFLNDPPQNFLISTYFNLPSSNADQNAYNPLLNMEQNYLNSTHFNLPSSNTDHPFLNIEQNSRPILYDNFKNDLNAYLTMDEEEFMNHLSEDVALTYKEIIQSLPV</sequence>
<keyword evidence="1" id="KW-0539">Nucleus</keyword>
<dbReference type="AlphaFoldDB" id="A0A9N8ZDZ9"/>